<dbReference type="AlphaFoldDB" id="A0A8H7EDK8"/>
<evidence type="ECO:0000256" key="1">
    <source>
        <dbReference type="SAM" id="MobiDB-lite"/>
    </source>
</evidence>
<accession>A0A8H7EDK8</accession>
<dbReference type="GeneID" id="62208131"/>
<proteinExistence type="predicted"/>
<dbReference type="RefSeq" id="XP_038782367.1">
    <property type="nucleotide sequence ID" value="XM_038934953.1"/>
</dbReference>
<comment type="caution">
    <text evidence="2">The sequence shown here is derived from an EMBL/GenBank/DDBJ whole genome shotgun (WGS) entry which is preliminary data.</text>
</comment>
<name>A0A8H7EDK8_9PLEO</name>
<keyword evidence="3" id="KW-1185">Reference proteome</keyword>
<dbReference type="Proteomes" id="UP000596902">
    <property type="component" value="Unassembled WGS sequence"/>
</dbReference>
<reference evidence="2" key="2">
    <citation type="submission" date="2020-08" db="EMBL/GenBank/DDBJ databases">
        <title>Draft Genome Sequence of Cumin Blight Pathogen Alternaria burnsii.</title>
        <authorList>
            <person name="Feng Z."/>
        </authorList>
    </citation>
    <scope>NUCLEOTIDE SEQUENCE</scope>
    <source>
        <strain evidence="2">CBS107.38</strain>
    </source>
</reference>
<evidence type="ECO:0000313" key="2">
    <source>
        <dbReference type="EMBL" id="KAF7672007.1"/>
    </source>
</evidence>
<evidence type="ECO:0000313" key="3">
    <source>
        <dbReference type="Proteomes" id="UP000596902"/>
    </source>
</evidence>
<gene>
    <name evidence="2" type="ORF">GT037_009906</name>
</gene>
<sequence>MDRLIAYPYWVPITIWEKLHMDQFKYIHNNKHYEPGILIISVEASSGTSSPGFDFTFNFDTIVGPENLNMNITSVSSRTIILDFTRICSTAREAEILNLALARVTIAMHGKLAMVVKRLNIDGYSTTADGGATSARNEHERERKIKPWVS</sequence>
<dbReference type="EMBL" id="JAAABM010000018">
    <property type="protein sequence ID" value="KAF7672007.1"/>
    <property type="molecule type" value="Genomic_DNA"/>
</dbReference>
<feature type="compositionally biased region" description="Basic and acidic residues" evidence="1">
    <location>
        <begin position="136"/>
        <end position="150"/>
    </location>
</feature>
<feature type="non-terminal residue" evidence="2">
    <location>
        <position position="1"/>
    </location>
</feature>
<feature type="region of interest" description="Disordered" evidence="1">
    <location>
        <begin position="128"/>
        <end position="150"/>
    </location>
</feature>
<organism evidence="2 3">
    <name type="scientific">Alternaria burnsii</name>
    <dbReference type="NCBI Taxonomy" id="1187904"/>
    <lineage>
        <taxon>Eukaryota</taxon>
        <taxon>Fungi</taxon>
        <taxon>Dikarya</taxon>
        <taxon>Ascomycota</taxon>
        <taxon>Pezizomycotina</taxon>
        <taxon>Dothideomycetes</taxon>
        <taxon>Pleosporomycetidae</taxon>
        <taxon>Pleosporales</taxon>
        <taxon>Pleosporineae</taxon>
        <taxon>Pleosporaceae</taxon>
        <taxon>Alternaria</taxon>
        <taxon>Alternaria sect. Alternaria</taxon>
    </lineage>
</organism>
<protein>
    <submittedName>
        <fullName evidence="2">Uncharacterized protein</fullName>
    </submittedName>
</protein>
<reference evidence="2" key="1">
    <citation type="submission" date="2020-01" db="EMBL/GenBank/DDBJ databases">
        <authorList>
            <person name="Feng Z.H.Z."/>
        </authorList>
    </citation>
    <scope>NUCLEOTIDE SEQUENCE</scope>
    <source>
        <strain evidence="2">CBS107.38</strain>
    </source>
</reference>